<name>A0A6T1ZE50_9EUGL</name>
<dbReference type="EMBL" id="HBJA01059163">
    <property type="protein sequence ID" value="CAE0809815.1"/>
    <property type="molecule type" value="Transcribed_RNA"/>
</dbReference>
<evidence type="ECO:0000313" key="2">
    <source>
        <dbReference type="EMBL" id="CAE0809815.1"/>
    </source>
</evidence>
<organism evidence="2">
    <name type="scientific">Eutreptiella gymnastica</name>
    <dbReference type="NCBI Taxonomy" id="73025"/>
    <lineage>
        <taxon>Eukaryota</taxon>
        <taxon>Discoba</taxon>
        <taxon>Euglenozoa</taxon>
        <taxon>Euglenida</taxon>
        <taxon>Spirocuta</taxon>
        <taxon>Euglenophyceae</taxon>
        <taxon>Eutreptiales</taxon>
        <taxon>Eutreptiaceae</taxon>
        <taxon>Eutreptiella</taxon>
    </lineage>
</organism>
<protein>
    <submittedName>
        <fullName evidence="2">Uncharacterized protein</fullName>
    </submittedName>
</protein>
<accession>A0A6T1ZE50</accession>
<reference evidence="2" key="1">
    <citation type="submission" date="2021-01" db="EMBL/GenBank/DDBJ databases">
        <authorList>
            <person name="Corre E."/>
            <person name="Pelletier E."/>
            <person name="Niang G."/>
            <person name="Scheremetjew M."/>
            <person name="Finn R."/>
            <person name="Kale V."/>
            <person name="Holt S."/>
            <person name="Cochrane G."/>
            <person name="Meng A."/>
            <person name="Brown T."/>
            <person name="Cohen L."/>
        </authorList>
    </citation>
    <scope>NUCLEOTIDE SEQUENCE</scope>
    <source>
        <strain evidence="2">CCMP1594</strain>
    </source>
</reference>
<dbReference type="AlphaFoldDB" id="A0A6T1ZE50"/>
<gene>
    <name evidence="1" type="ORF">EGYM00163_LOCUS20948</name>
    <name evidence="2" type="ORF">EGYM00163_LOCUS20949</name>
</gene>
<evidence type="ECO:0000313" key="1">
    <source>
        <dbReference type="EMBL" id="CAE0809814.1"/>
    </source>
</evidence>
<proteinExistence type="predicted"/>
<sequence>MNVRLGATAMDGKGAESCAVHGGGYGWRLVGVAWVWLQLATPGHNVKECTQRLGKLQWRLSLGWGADCLLMPKWGRQMRLPGCVMVKGKGQCDEASTPMSRGTVCVRPTGGAISATFGTVEFGGSFFWWWVNRFVL</sequence>
<dbReference type="EMBL" id="HBJA01059161">
    <property type="protein sequence ID" value="CAE0809814.1"/>
    <property type="molecule type" value="Transcribed_RNA"/>
</dbReference>